<evidence type="ECO:0000259" key="1">
    <source>
        <dbReference type="Pfam" id="PF21648"/>
    </source>
</evidence>
<dbReference type="Proteomes" id="UP000441585">
    <property type="component" value="Unassembled WGS sequence"/>
</dbReference>
<dbReference type="InterPro" id="IPR048474">
    <property type="entry name" value="M1E1E6-like_sf"/>
</dbReference>
<dbReference type="RefSeq" id="WP_070877772.1">
    <property type="nucleotide sequence ID" value="NZ_CAJFZX010000001.1"/>
</dbReference>
<dbReference type="Pfam" id="PF21648">
    <property type="entry name" value="M1E1E6-like"/>
    <property type="match status" value="1"/>
</dbReference>
<dbReference type="AlphaFoldDB" id="A0A6I2MFF2"/>
<evidence type="ECO:0000313" key="3">
    <source>
        <dbReference type="Proteomes" id="UP000441585"/>
    </source>
</evidence>
<dbReference type="EMBL" id="WKKF01000006">
    <property type="protein sequence ID" value="MRX55852.1"/>
    <property type="molecule type" value="Genomic_DNA"/>
</dbReference>
<proteinExistence type="predicted"/>
<keyword evidence="3" id="KW-1185">Reference proteome</keyword>
<sequence length="228" mass="27105">MKVELSPEQKNIRKQIEEKLDVIVHFLNLTREERQKQSYEKIEKVYAEMGMAAHKLHMTLDPKPKLQRETVRLRGMKPEHPEFYHHIRPVEELLNYLDDTHANDEPVDQTLGETFYLDVFTRKWGHLDRYTLLRNEEGWLIKHMSQSEQGGRDAEPILSYVLRHDHVSYPRNLSSIMEDIWYRAADEGLSRDEVQGMLKEVSEWISMTEQNYPSHIALNKNKQKGFFS</sequence>
<organism evidence="2 3">
    <name type="scientific">Metabacillus idriensis</name>
    <dbReference type="NCBI Taxonomy" id="324768"/>
    <lineage>
        <taxon>Bacteria</taxon>
        <taxon>Bacillati</taxon>
        <taxon>Bacillota</taxon>
        <taxon>Bacilli</taxon>
        <taxon>Bacillales</taxon>
        <taxon>Bacillaceae</taxon>
        <taxon>Metabacillus</taxon>
    </lineage>
</organism>
<gene>
    <name evidence="2" type="ORF">GJU41_17965</name>
</gene>
<dbReference type="Gene3D" id="3.30.2210.10">
    <property type="entry name" value="Integron cassette protein superfamily"/>
    <property type="match status" value="1"/>
</dbReference>
<comment type="caution">
    <text evidence="2">The sequence shown here is derived from an EMBL/GenBank/DDBJ whole genome shotgun (WGS) entry which is preliminary data.</text>
</comment>
<accession>A0A6I2MFF2</accession>
<reference evidence="2 3" key="1">
    <citation type="submission" date="2019-11" db="EMBL/GenBank/DDBJ databases">
        <title>Bacillus idriensis genome.</title>
        <authorList>
            <person name="Konopka E.N."/>
            <person name="Newman J.D."/>
        </authorList>
    </citation>
    <scope>NUCLEOTIDE SEQUENCE [LARGE SCALE GENOMIC DNA]</scope>
    <source>
        <strain evidence="2 3">DSM 19097</strain>
    </source>
</reference>
<evidence type="ECO:0000313" key="2">
    <source>
        <dbReference type="EMBL" id="MRX55852.1"/>
    </source>
</evidence>
<protein>
    <recommendedName>
        <fullName evidence="1">Integron cassette protein domain-containing protein</fullName>
    </recommendedName>
</protein>
<dbReference type="InterPro" id="IPR048473">
    <property type="entry name" value="M1E1E6-like"/>
</dbReference>
<name>A0A6I2MFF2_9BACI</name>
<feature type="domain" description="Integron cassette protein" evidence="1">
    <location>
        <begin position="115"/>
        <end position="206"/>
    </location>
</feature>